<sequence>MPGKTVAAIAGWNALFAAFCFGGAVTVTEPWQRALLVVLGASALASAASRARGGDLLPD</sequence>
<evidence type="ECO:0000313" key="3">
    <source>
        <dbReference type="Proteomes" id="UP000198518"/>
    </source>
</evidence>
<feature type="transmembrane region" description="Helical" evidence="1">
    <location>
        <begin position="34"/>
        <end position="51"/>
    </location>
</feature>
<dbReference type="STRING" id="355548.SAMN04487945_0231"/>
<dbReference type="EMBL" id="FOJA01000001">
    <property type="protein sequence ID" value="SEV89972.1"/>
    <property type="molecule type" value="Genomic_DNA"/>
</dbReference>
<evidence type="ECO:0000313" key="2">
    <source>
        <dbReference type="EMBL" id="SEV89972.1"/>
    </source>
</evidence>
<keyword evidence="1" id="KW-0472">Membrane</keyword>
<gene>
    <name evidence="2" type="ORF">SAMN04487945_0231</name>
</gene>
<protein>
    <submittedName>
        <fullName evidence="2">Uncharacterized protein</fullName>
    </submittedName>
</protein>
<name>A0A1I0MPK2_9EURY</name>
<keyword evidence="1" id="KW-1133">Transmembrane helix</keyword>
<evidence type="ECO:0000256" key="1">
    <source>
        <dbReference type="SAM" id="Phobius"/>
    </source>
</evidence>
<dbReference type="Proteomes" id="UP000198518">
    <property type="component" value="Unassembled WGS sequence"/>
</dbReference>
<accession>A0A1I0MPK2</accession>
<reference evidence="2 3" key="1">
    <citation type="submission" date="2016-10" db="EMBL/GenBank/DDBJ databases">
        <authorList>
            <person name="de Groot N.N."/>
        </authorList>
    </citation>
    <scope>NUCLEOTIDE SEQUENCE [LARGE SCALE GENOMIC DNA]</scope>
    <source>
        <strain evidence="2 3">CGMCC 1.5337</strain>
    </source>
</reference>
<keyword evidence="1" id="KW-0812">Transmembrane</keyword>
<dbReference type="RefSeq" id="WP_089667318.1">
    <property type="nucleotide sequence ID" value="NZ_FOJA01000001.1"/>
</dbReference>
<feature type="transmembrane region" description="Helical" evidence="1">
    <location>
        <begin position="6"/>
        <end position="27"/>
    </location>
</feature>
<dbReference type="AlphaFoldDB" id="A0A1I0MPK2"/>
<organism evidence="2 3">
    <name type="scientific">Halobacterium jilantaiense</name>
    <dbReference type="NCBI Taxonomy" id="355548"/>
    <lineage>
        <taxon>Archaea</taxon>
        <taxon>Methanobacteriati</taxon>
        <taxon>Methanobacteriota</taxon>
        <taxon>Stenosarchaea group</taxon>
        <taxon>Halobacteria</taxon>
        <taxon>Halobacteriales</taxon>
        <taxon>Halobacteriaceae</taxon>
        <taxon>Halobacterium</taxon>
    </lineage>
</organism>
<proteinExistence type="predicted"/>
<keyword evidence="3" id="KW-1185">Reference proteome</keyword>